<feature type="site" description="Important for enzyme activity" evidence="9 10">
    <location>
        <position position="174"/>
    </location>
</feature>
<dbReference type="GO" id="GO:0005737">
    <property type="term" value="C:cytoplasm"/>
    <property type="evidence" value="ECO:0007669"/>
    <property type="project" value="TreeGrafter"/>
</dbReference>
<keyword evidence="5 7" id="KW-0378">Hydrolase</keyword>
<protein>
    <recommendedName>
        <fullName evidence="7 11">Ubiquitin carboxyl-terminal hydrolase</fullName>
        <ecNumber evidence="7 11">3.4.19.12</ecNumber>
    </recommendedName>
</protein>
<evidence type="ECO:0000256" key="9">
    <source>
        <dbReference type="PIRSR" id="PIRSR038120-2"/>
    </source>
</evidence>
<dbReference type="PANTHER" id="PTHR10589:SF16">
    <property type="entry name" value="UBIQUITIN CARBOXYL-TERMINAL HYDROLASE ISOZYME L5"/>
    <property type="match status" value="1"/>
</dbReference>
<comment type="catalytic activity">
    <reaction evidence="1 7 10 11">
        <text>Thiol-dependent hydrolysis of ester, thioester, amide, peptide and isopeptide bonds formed by the C-terminal Gly of ubiquitin (a 76-residue protein attached to proteins as an intracellular targeting signal).</text>
        <dbReference type="EC" id="3.4.19.12"/>
    </reaction>
</comment>
<dbReference type="EC" id="3.4.19.12" evidence="7 11"/>
<feature type="coiled-coil region" evidence="12">
    <location>
        <begin position="238"/>
        <end position="265"/>
    </location>
</feature>
<evidence type="ECO:0000256" key="3">
    <source>
        <dbReference type="ARBA" id="ARBA00022670"/>
    </source>
</evidence>
<evidence type="ECO:0000313" key="14">
    <source>
        <dbReference type="EMBL" id="CAI5442432.1"/>
    </source>
</evidence>
<evidence type="ECO:0000256" key="5">
    <source>
        <dbReference type="ARBA" id="ARBA00022801"/>
    </source>
</evidence>
<feature type="site" description="Transition state stabilizer" evidence="10">
    <location>
        <position position="78"/>
    </location>
</feature>
<dbReference type="PIRSF" id="PIRSF038120">
    <property type="entry name" value="Ubiquitinyl_hydrolase_UCH37"/>
    <property type="match status" value="1"/>
</dbReference>
<dbReference type="Pfam" id="PF01088">
    <property type="entry name" value="Peptidase_C12"/>
    <property type="match status" value="1"/>
</dbReference>
<dbReference type="Gene3D" id="3.40.532.10">
    <property type="entry name" value="Peptidase C12, ubiquitin carboxyl-terminal hydrolase"/>
    <property type="match status" value="1"/>
</dbReference>
<dbReference type="FunFam" id="3.40.532.10:FF:000009">
    <property type="entry name" value="Ubiquitin carboxyl-terminal hydrolase"/>
    <property type="match status" value="1"/>
</dbReference>
<dbReference type="InterPro" id="IPR041507">
    <property type="entry name" value="UCH_C"/>
</dbReference>
<dbReference type="InterPro" id="IPR036959">
    <property type="entry name" value="Peptidase_C12_UCH_sf"/>
</dbReference>
<dbReference type="GO" id="GO:0016579">
    <property type="term" value="P:protein deubiquitination"/>
    <property type="evidence" value="ECO:0007669"/>
    <property type="project" value="InterPro"/>
</dbReference>
<keyword evidence="3 7" id="KW-0645">Protease</keyword>
<sequence>MSDAGNWCLIESDPGVFTEMLQGFGVKGLQVDELYSLEHHETTLAKPVYGLVFLFKWRPGDEPCGVPSNNGNIFFAQQVIQNACATQAIINMLMNIDDPEVELGSILKEYKEFALDFDPATRGECLSNSDKIRTVHNSFARPTLYELDIKGGKSEDNYHFVTYIPIGNKVYELDGLREAPIEVAEIEEDWMDAVTPAIQKRIQKYSEGEIHFNLLAVVPNRKQKLEEMLKSCQEANVNHDLDDQVHELNIEIAREDRRIQQYQKENARRRHNYLPFVVELLKVLAKEGKLIPLFDKAINQAKERAGQKALLDLKRKQ</sequence>
<evidence type="ECO:0000256" key="6">
    <source>
        <dbReference type="ARBA" id="ARBA00022807"/>
    </source>
</evidence>
<evidence type="ECO:0000313" key="15">
    <source>
        <dbReference type="Proteomes" id="UP001152747"/>
    </source>
</evidence>
<name>A0A9P1MWN2_9PELO</name>
<dbReference type="InterPro" id="IPR038765">
    <property type="entry name" value="Papain-like_cys_pep_sf"/>
</dbReference>
<evidence type="ECO:0000256" key="1">
    <source>
        <dbReference type="ARBA" id="ARBA00000707"/>
    </source>
</evidence>
<keyword evidence="15" id="KW-1185">Reference proteome</keyword>
<gene>
    <name evidence="14" type="ORF">CAMP_LOCUS5069</name>
</gene>
<feature type="active site" description="Nucleophile" evidence="8 10">
    <location>
        <position position="84"/>
    </location>
</feature>
<accession>A0A9P1MWN2</accession>
<dbReference type="EMBL" id="CANHGI010000002">
    <property type="protein sequence ID" value="CAI5442432.1"/>
    <property type="molecule type" value="Genomic_DNA"/>
</dbReference>
<dbReference type="InterPro" id="IPR001578">
    <property type="entry name" value="Peptidase_C12_UCH"/>
</dbReference>
<keyword evidence="12" id="KW-0175">Coiled coil</keyword>
<dbReference type="SUPFAM" id="SSF54001">
    <property type="entry name" value="Cysteine proteinases"/>
    <property type="match status" value="1"/>
</dbReference>
<dbReference type="OrthoDB" id="1924260at2759"/>
<dbReference type="AlphaFoldDB" id="A0A9P1MWN2"/>
<evidence type="ECO:0000256" key="11">
    <source>
        <dbReference type="RuleBase" id="RU361215"/>
    </source>
</evidence>
<feature type="active site" description="Proton donor" evidence="8 10">
    <location>
        <position position="159"/>
    </location>
</feature>
<evidence type="ECO:0000256" key="8">
    <source>
        <dbReference type="PIRSR" id="PIRSR038120-1"/>
    </source>
</evidence>
<dbReference type="PRINTS" id="PR00707">
    <property type="entry name" value="UBCTHYDRLASE"/>
</dbReference>
<evidence type="ECO:0000256" key="7">
    <source>
        <dbReference type="PIRNR" id="PIRNR038120"/>
    </source>
</evidence>
<dbReference type="CDD" id="cd09617">
    <property type="entry name" value="Peptidase_C12_UCH37_BAP1"/>
    <property type="match status" value="1"/>
</dbReference>
<keyword evidence="4 7" id="KW-0833">Ubl conjugation pathway</keyword>
<organism evidence="14 15">
    <name type="scientific">Caenorhabditis angaria</name>
    <dbReference type="NCBI Taxonomy" id="860376"/>
    <lineage>
        <taxon>Eukaryota</taxon>
        <taxon>Metazoa</taxon>
        <taxon>Ecdysozoa</taxon>
        <taxon>Nematoda</taxon>
        <taxon>Chromadorea</taxon>
        <taxon>Rhabditida</taxon>
        <taxon>Rhabditina</taxon>
        <taxon>Rhabditomorpha</taxon>
        <taxon>Rhabditoidea</taxon>
        <taxon>Rhabditidae</taxon>
        <taxon>Peloderinae</taxon>
        <taxon>Caenorhabditis</taxon>
    </lineage>
</organism>
<dbReference type="Gene3D" id="1.20.58.860">
    <property type="match status" value="1"/>
</dbReference>
<dbReference type="Proteomes" id="UP001152747">
    <property type="component" value="Unassembled WGS sequence"/>
</dbReference>
<evidence type="ECO:0000256" key="12">
    <source>
        <dbReference type="SAM" id="Coils"/>
    </source>
</evidence>
<dbReference type="InterPro" id="IPR017390">
    <property type="entry name" value="Ubiquitinyl_hydrolase_UCH37"/>
</dbReference>
<reference evidence="14" key="1">
    <citation type="submission" date="2022-11" db="EMBL/GenBank/DDBJ databases">
        <authorList>
            <person name="Kikuchi T."/>
        </authorList>
    </citation>
    <scope>NUCLEOTIDE SEQUENCE</scope>
    <source>
        <strain evidence="14">PS1010</strain>
    </source>
</reference>
<keyword evidence="6 7" id="KW-0788">Thiol protease</keyword>
<dbReference type="GO" id="GO:0006511">
    <property type="term" value="P:ubiquitin-dependent protein catabolic process"/>
    <property type="evidence" value="ECO:0007669"/>
    <property type="project" value="UniProtKB-UniRule"/>
</dbReference>
<feature type="domain" description="UCH catalytic" evidence="13">
    <location>
        <begin position="6"/>
        <end position="219"/>
    </location>
</feature>
<dbReference type="Pfam" id="PF18031">
    <property type="entry name" value="UCH_C"/>
    <property type="match status" value="1"/>
</dbReference>
<dbReference type="GO" id="GO:0004843">
    <property type="term" value="F:cysteine-type deubiquitinase activity"/>
    <property type="evidence" value="ECO:0007669"/>
    <property type="project" value="UniProtKB-UniRule"/>
</dbReference>
<proteinExistence type="inferred from homology"/>
<evidence type="ECO:0000256" key="2">
    <source>
        <dbReference type="ARBA" id="ARBA00009326"/>
    </source>
</evidence>
<comment type="caution">
    <text evidence="14">The sequence shown here is derived from an EMBL/GenBank/DDBJ whole genome shotgun (WGS) entry which is preliminary data.</text>
</comment>
<dbReference type="PROSITE" id="PS52048">
    <property type="entry name" value="UCH_DOMAIN"/>
    <property type="match status" value="1"/>
</dbReference>
<dbReference type="PANTHER" id="PTHR10589">
    <property type="entry name" value="UBIQUITIN CARBOXYL-TERMINAL HYDROLASE"/>
    <property type="match status" value="1"/>
</dbReference>
<evidence type="ECO:0000256" key="10">
    <source>
        <dbReference type="PROSITE-ProRule" id="PRU01393"/>
    </source>
</evidence>
<dbReference type="PROSITE" id="PS52049">
    <property type="entry name" value="ULD"/>
    <property type="match status" value="1"/>
</dbReference>
<comment type="similarity">
    <text evidence="2 7 10 11">Belongs to the peptidase C12 family.</text>
</comment>
<evidence type="ECO:0000259" key="13">
    <source>
        <dbReference type="PROSITE" id="PS52048"/>
    </source>
</evidence>
<evidence type="ECO:0000256" key="4">
    <source>
        <dbReference type="ARBA" id="ARBA00022786"/>
    </source>
</evidence>